<feature type="transmembrane region" description="Helical" evidence="8">
    <location>
        <begin position="92"/>
        <end position="109"/>
    </location>
</feature>
<evidence type="ECO:0000256" key="4">
    <source>
        <dbReference type="ARBA" id="ARBA00022475"/>
    </source>
</evidence>
<feature type="transmembrane region" description="Helical" evidence="8">
    <location>
        <begin position="273"/>
        <end position="302"/>
    </location>
</feature>
<proteinExistence type="inferred from homology"/>
<dbReference type="Pfam" id="PF01032">
    <property type="entry name" value="FecCD"/>
    <property type="match status" value="1"/>
</dbReference>
<feature type="transmembrane region" description="Helical" evidence="8">
    <location>
        <begin position="226"/>
        <end position="245"/>
    </location>
</feature>
<evidence type="ECO:0000256" key="2">
    <source>
        <dbReference type="ARBA" id="ARBA00007935"/>
    </source>
</evidence>
<keyword evidence="5 8" id="KW-0812">Transmembrane</keyword>
<feature type="transmembrane region" description="Helical" evidence="8">
    <location>
        <begin position="153"/>
        <end position="171"/>
    </location>
</feature>
<name>A0ABS4EC70_9FIRM</name>
<dbReference type="Proteomes" id="UP000767291">
    <property type="component" value="Unassembled WGS sequence"/>
</dbReference>
<evidence type="ECO:0000256" key="3">
    <source>
        <dbReference type="ARBA" id="ARBA00022448"/>
    </source>
</evidence>
<dbReference type="PANTHER" id="PTHR30472">
    <property type="entry name" value="FERRIC ENTEROBACTIN TRANSPORT SYSTEM PERMEASE PROTEIN"/>
    <property type="match status" value="1"/>
</dbReference>
<feature type="transmembrane region" description="Helical" evidence="8">
    <location>
        <begin position="27"/>
        <end position="56"/>
    </location>
</feature>
<accession>A0ABS4EC70</accession>
<gene>
    <name evidence="9" type="ORF">J2Z43_001927</name>
</gene>
<keyword evidence="4" id="KW-1003">Cell membrane</keyword>
<dbReference type="Gene3D" id="1.10.3470.10">
    <property type="entry name" value="ABC transporter involved in vitamin B12 uptake, BtuC"/>
    <property type="match status" value="1"/>
</dbReference>
<dbReference type="RefSeq" id="WP_209456954.1">
    <property type="nucleotide sequence ID" value="NZ_BAAACS010000011.1"/>
</dbReference>
<feature type="transmembrane region" description="Helical" evidence="8">
    <location>
        <begin position="183"/>
        <end position="205"/>
    </location>
</feature>
<evidence type="ECO:0000256" key="7">
    <source>
        <dbReference type="ARBA" id="ARBA00023136"/>
    </source>
</evidence>
<feature type="transmembrane region" description="Helical" evidence="8">
    <location>
        <begin position="342"/>
        <end position="361"/>
    </location>
</feature>
<dbReference type="SUPFAM" id="SSF81345">
    <property type="entry name" value="ABC transporter involved in vitamin B12 uptake, BtuC"/>
    <property type="match status" value="1"/>
</dbReference>
<reference evidence="9 10" key="1">
    <citation type="submission" date="2021-03" db="EMBL/GenBank/DDBJ databases">
        <title>Genomic Encyclopedia of Type Strains, Phase IV (KMG-IV): sequencing the most valuable type-strain genomes for metagenomic binning, comparative biology and taxonomic classification.</title>
        <authorList>
            <person name="Goeker M."/>
        </authorList>
    </citation>
    <scope>NUCLEOTIDE SEQUENCE [LARGE SCALE GENOMIC DNA]</scope>
    <source>
        <strain evidence="9 10">DSM 1289</strain>
    </source>
</reference>
<protein>
    <submittedName>
        <fullName evidence="9">Iron complex transport system permease protein</fullName>
    </submittedName>
</protein>
<comment type="similarity">
    <text evidence="2">Belongs to the binding-protein-dependent transport system permease family. FecCD subfamily.</text>
</comment>
<evidence type="ECO:0000256" key="8">
    <source>
        <dbReference type="SAM" id="Phobius"/>
    </source>
</evidence>
<dbReference type="InterPro" id="IPR000522">
    <property type="entry name" value="ABC_transptr_permease_BtuC"/>
</dbReference>
<dbReference type="EMBL" id="JAGGJX010000003">
    <property type="protein sequence ID" value="MBP1855532.1"/>
    <property type="molecule type" value="Genomic_DNA"/>
</dbReference>
<keyword evidence="7 8" id="KW-0472">Membrane</keyword>
<comment type="subcellular location">
    <subcellularLocation>
        <location evidence="1">Cell membrane</location>
        <topology evidence="1">Multi-pass membrane protein</topology>
    </subcellularLocation>
</comment>
<dbReference type="CDD" id="cd06550">
    <property type="entry name" value="TM_ABC_iron-siderophores_like"/>
    <property type="match status" value="1"/>
</dbReference>
<evidence type="ECO:0000256" key="5">
    <source>
        <dbReference type="ARBA" id="ARBA00022692"/>
    </source>
</evidence>
<keyword evidence="3" id="KW-0813">Transport</keyword>
<feature type="transmembrane region" description="Helical" evidence="8">
    <location>
        <begin position="314"/>
        <end position="336"/>
    </location>
</feature>
<sequence length="370" mass="39431">MSSTQIIGTEKDNKINYDSILKKRSTFTIVIIALVITLVLSIIISVSIGQVSIPIAESYKILIKKFTDLLTGNSTQLEMFEDIIWQIRLPRVLLAMVAGIGLTLCGVVMQASVQNPLADPYILGISSGASLGATFSIMIGFGSAGVFSQFGVAFWAFIGAFIAAILVMGLAGVGGKMSSVKLVLTGTVINALCNAISSFIVYFANDAEGIRSVTFWTMGSLSSAQWEKLPIVAIVVTLAVIILLFQSRVMNTMMIGEEAAITLGVNLNAYRRVYMVISVAVTGVIVGSCGIIGFVGLIVPHIIRSIVGSDNKRLLPISILCGAIFLIWADIFARTIIPNGELPIGIITSLLGAPVFMYMLVKKSYGFGGK</sequence>
<evidence type="ECO:0000256" key="1">
    <source>
        <dbReference type="ARBA" id="ARBA00004651"/>
    </source>
</evidence>
<dbReference type="PANTHER" id="PTHR30472:SF25">
    <property type="entry name" value="ABC TRANSPORTER PERMEASE PROTEIN MJ0876-RELATED"/>
    <property type="match status" value="1"/>
</dbReference>
<dbReference type="InterPro" id="IPR037294">
    <property type="entry name" value="ABC_BtuC-like"/>
</dbReference>
<evidence type="ECO:0000313" key="10">
    <source>
        <dbReference type="Proteomes" id="UP000767291"/>
    </source>
</evidence>
<feature type="transmembrane region" description="Helical" evidence="8">
    <location>
        <begin position="121"/>
        <end position="141"/>
    </location>
</feature>
<evidence type="ECO:0000256" key="6">
    <source>
        <dbReference type="ARBA" id="ARBA00022989"/>
    </source>
</evidence>
<keyword evidence="10" id="KW-1185">Reference proteome</keyword>
<keyword evidence="6 8" id="KW-1133">Transmembrane helix</keyword>
<organism evidence="9 10">
    <name type="scientific">Metaclostridioides mangenotii</name>
    <dbReference type="NCBI Taxonomy" id="1540"/>
    <lineage>
        <taxon>Bacteria</taxon>
        <taxon>Bacillati</taxon>
        <taxon>Bacillota</taxon>
        <taxon>Clostridia</taxon>
        <taxon>Peptostreptococcales</taxon>
        <taxon>Peptostreptococcaceae</taxon>
        <taxon>Metaclostridioides</taxon>
    </lineage>
</organism>
<evidence type="ECO:0000313" key="9">
    <source>
        <dbReference type="EMBL" id="MBP1855532.1"/>
    </source>
</evidence>
<comment type="caution">
    <text evidence="9">The sequence shown here is derived from an EMBL/GenBank/DDBJ whole genome shotgun (WGS) entry which is preliminary data.</text>
</comment>